<dbReference type="InterPro" id="IPR036264">
    <property type="entry name" value="Bact_exopeptidase_dim_dom"/>
</dbReference>
<keyword evidence="3" id="KW-0479">Metal-binding</keyword>
<dbReference type="STRING" id="1464123.SAMN05444126_1109"/>
<sequence length="391" mass="42961">MYKQIEELLENAFDEMVDIRRFLHQHPELSFEETETPKYIADYHQKLGHTVRTNVGGRGVVAELDSGKEGPVIALRADFDALPMQDAKDVPYKSTVPGVTHACGHDAHTALLLVLAKVLNEHQAELNGKVVFIHQFAEEVIPGGAISMIEDDCLEGVDEVYGTHLWATTPTGKVEYNENALMAASDRFTIELQGTGGHGAQPHKTRDSILAATRIVDALHHLVSRQVDPLDSAVLSIGSFEAENAFNVIADKAVLKGTVRTFSEETQTHLIDEIERTAESIATAYGTQAEVRYVKGYPALINDAAKAENIRAAAASISAIDEVIHASPQMGGEDFAYYLQHRPGAFFFTGAQHPDWETTYPHHHPKFDIDERSMLNAAKVLGKTVVDSMAR</sequence>
<evidence type="ECO:0000313" key="5">
    <source>
        <dbReference type="EMBL" id="SER96222.1"/>
    </source>
</evidence>
<dbReference type="Pfam" id="PF01546">
    <property type="entry name" value="Peptidase_M20"/>
    <property type="match status" value="1"/>
</dbReference>
<dbReference type="PANTHER" id="PTHR11014:SF63">
    <property type="entry name" value="METALLOPEPTIDASE, PUTATIVE (AFU_ORTHOLOGUE AFUA_6G09600)-RELATED"/>
    <property type="match status" value="1"/>
</dbReference>
<dbReference type="GO" id="GO:0046872">
    <property type="term" value="F:metal ion binding"/>
    <property type="evidence" value="ECO:0007669"/>
    <property type="project" value="UniProtKB-KW"/>
</dbReference>
<dbReference type="GO" id="GO:0016787">
    <property type="term" value="F:hydrolase activity"/>
    <property type="evidence" value="ECO:0007669"/>
    <property type="project" value="UniProtKB-KW"/>
</dbReference>
<feature type="binding site" evidence="3">
    <location>
        <position position="105"/>
    </location>
    <ligand>
        <name>Mn(2+)</name>
        <dbReference type="ChEBI" id="CHEBI:29035"/>
        <label>2</label>
    </ligand>
</feature>
<evidence type="ECO:0000256" key="3">
    <source>
        <dbReference type="PIRSR" id="PIRSR005962-1"/>
    </source>
</evidence>
<dbReference type="PIRSF" id="PIRSF005962">
    <property type="entry name" value="Pept_M20D_amidohydro"/>
    <property type="match status" value="1"/>
</dbReference>
<gene>
    <name evidence="5" type="ORF">SAMN05444126_1109</name>
</gene>
<dbReference type="Gene3D" id="3.40.630.10">
    <property type="entry name" value="Zn peptidases"/>
    <property type="match status" value="1"/>
</dbReference>
<proteinExistence type="inferred from homology"/>
<keyword evidence="2" id="KW-0378">Hydrolase</keyword>
<organism evidence="5 6">
    <name type="scientific">Salisediminibacterium halotolerans</name>
    <dbReference type="NCBI Taxonomy" id="517425"/>
    <lineage>
        <taxon>Bacteria</taxon>
        <taxon>Bacillati</taxon>
        <taxon>Bacillota</taxon>
        <taxon>Bacilli</taxon>
        <taxon>Bacillales</taxon>
        <taxon>Bacillaceae</taxon>
        <taxon>Salisediminibacterium</taxon>
    </lineage>
</organism>
<protein>
    <submittedName>
        <fullName evidence="5">Amidohydrolase</fullName>
    </submittedName>
</protein>
<dbReference type="NCBIfam" id="TIGR01891">
    <property type="entry name" value="amidohydrolases"/>
    <property type="match status" value="1"/>
</dbReference>
<evidence type="ECO:0000256" key="1">
    <source>
        <dbReference type="ARBA" id="ARBA00006153"/>
    </source>
</evidence>
<dbReference type="EMBL" id="FOGV01000010">
    <property type="protein sequence ID" value="SER96222.1"/>
    <property type="molecule type" value="Genomic_DNA"/>
</dbReference>
<comment type="cofactor">
    <cofactor evidence="3">
        <name>Mn(2+)</name>
        <dbReference type="ChEBI" id="CHEBI:29035"/>
    </cofactor>
    <text evidence="3">The Mn(2+) ion enhances activity.</text>
</comment>
<dbReference type="Pfam" id="PF07687">
    <property type="entry name" value="M20_dimer"/>
    <property type="match status" value="1"/>
</dbReference>
<keyword evidence="6" id="KW-1185">Reference proteome</keyword>
<feature type="binding site" evidence="3">
    <location>
        <position position="103"/>
    </location>
    <ligand>
        <name>Mn(2+)</name>
        <dbReference type="ChEBI" id="CHEBI:29035"/>
        <label>2</label>
    </ligand>
</feature>
<dbReference type="InterPro" id="IPR011650">
    <property type="entry name" value="Peptidase_M20_dimer"/>
</dbReference>
<feature type="binding site" evidence="3">
    <location>
        <position position="164"/>
    </location>
    <ligand>
        <name>Mn(2+)</name>
        <dbReference type="ChEBI" id="CHEBI:29035"/>
        <label>2</label>
    </ligand>
</feature>
<dbReference type="FunFam" id="3.30.70.360:FF:000014">
    <property type="entry name" value="N-acyl-L-amino acid amidohydrolase"/>
    <property type="match status" value="1"/>
</dbReference>
<dbReference type="PANTHER" id="PTHR11014">
    <property type="entry name" value="PEPTIDASE M20 FAMILY MEMBER"/>
    <property type="match status" value="1"/>
</dbReference>
<dbReference type="AlphaFoldDB" id="A0A1H9TG93"/>
<evidence type="ECO:0000313" key="6">
    <source>
        <dbReference type="Proteomes" id="UP000199318"/>
    </source>
</evidence>
<name>A0A1H9TG93_9BACI</name>
<comment type="similarity">
    <text evidence="1">Belongs to the peptidase M20 family.</text>
</comment>
<evidence type="ECO:0000259" key="4">
    <source>
        <dbReference type="Pfam" id="PF07687"/>
    </source>
</evidence>
<dbReference type="InterPro" id="IPR017439">
    <property type="entry name" value="Amidohydrolase"/>
</dbReference>
<dbReference type="SUPFAM" id="SSF53187">
    <property type="entry name" value="Zn-dependent exopeptidases"/>
    <property type="match status" value="1"/>
</dbReference>
<evidence type="ECO:0000256" key="2">
    <source>
        <dbReference type="ARBA" id="ARBA00022801"/>
    </source>
</evidence>
<dbReference type="Proteomes" id="UP000199318">
    <property type="component" value="Unassembled WGS sequence"/>
</dbReference>
<reference evidence="6" key="1">
    <citation type="submission" date="2016-10" db="EMBL/GenBank/DDBJ databases">
        <authorList>
            <person name="de Groot N.N."/>
        </authorList>
    </citation>
    <scope>NUCLEOTIDE SEQUENCE [LARGE SCALE GENOMIC DNA]</scope>
    <source>
        <strain evidence="6">10nlg</strain>
    </source>
</reference>
<dbReference type="InterPro" id="IPR002933">
    <property type="entry name" value="Peptidase_M20"/>
</dbReference>
<keyword evidence="3" id="KW-0464">Manganese</keyword>
<feature type="binding site" evidence="3">
    <location>
        <position position="363"/>
    </location>
    <ligand>
        <name>Mn(2+)</name>
        <dbReference type="ChEBI" id="CHEBI:29035"/>
        <label>2</label>
    </ligand>
</feature>
<accession>A0A1H9TG93</accession>
<feature type="domain" description="Peptidase M20 dimerisation" evidence="4">
    <location>
        <begin position="187"/>
        <end position="282"/>
    </location>
</feature>
<comment type="caution">
    <text evidence="5">The sequence shown here is derived from an EMBL/GenBank/DDBJ whole genome shotgun (WGS) entry which is preliminary data.</text>
</comment>
<dbReference type="SUPFAM" id="SSF55031">
    <property type="entry name" value="Bacterial exopeptidase dimerisation domain"/>
    <property type="match status" value="1"/>
</dbReference>
<dbReference type="Gene3D" id="3.30.70.360">
    <property type="match status" value="1"/>
</dbReference>
<feature type="binding site" evidence="3">
    <location>
        <position position="139"/>
    </location>
    <ligand>
        <name>Mn(2+)</name>
        <dbReference type="ChEBI" id="CHEBI:29035"/>
        <label>2</label>
    </ligand>
</feature>